<dbReference type="Gene3D" id="2.60.120.10">
    <property type="entry name" value="Jelly Rolls"/>
    <property type="match status" value="1"/>
</dbReference>
<evidence type="ECO:0000313" key="2">
    <source>
        <dbReference type="EMBL" id="BBO20105.1"/>
    </source>
</evidence>
<dbReference type="InterPro" id="IPR050397">
    <property type="entry name" value="Env_Response_Regulators"/>
</dbReference>
<reference evidence="2" key="1">
    <citation type="journal article" name="DNA Res.">
        <title>The physiological potential of anammox bacteria as revealed by their core genome structure.</title>
        <authorList>
            <person name="Okubo T."/>
            <person name="Toyoda A."/>
            <person name="Fukuhara K."/>
            <person name="Uchiyama I."/>
            <person name="Harigaya Y."/>
            <person name="Kuroiwa M."/>
            <person name="Suzuki T."/>
            <person name="Murakami Y."/>
            <person name="Suwa Y."/>
            <person name="Takami H."/>
        </authorList>
    </citation>
    <scope>NUCLEOTIDE SEQUENCE</scope>
    <source>
        <strain evidence="2">317325-3</strain>
    </source>
</reference>
<dbReference type="CDD" id="cd00038">
    <property type="entry name" value="CAP_ED"/>
    <property type="match status" value="1"/>
</dbReference>
<dbReference type="PROSITE" id="PS50042">
    <property type="entry name" value="CNMP_BINDING_3"/>
    <property type="match status" value="1"/>
</dbReference>
<sequence length="170" mass="18728">MSERFPGLAFLGDASVFADRILEIIEHIRLFEDFEREEIRRLAAGLRCYRAPAGATLIREGDSGDFMVFLLDGKCEIVKSDPGGLPQRISVAGPGKILGEMSMIDGEPRFASCIALEDTLFAMIDRDGLSRIIADDPRFGIKILLELVLLLSQRLRATSSKLVQGTGEEI</sequence>
<proteinExistence type="predicted"/>
<protein>
    <recommendedName>
        <fullName evidence="1">Cyclic nucleotide-binding domain-containing protein</fullName>
    </recommendedName>
</protein>
<dbReference type="SMART" id="SM00100">
    <property type="entry name" value="cNMP"/>
    <property type="match status" value="1"/>
</dbReference>
<accession>A0A809R6Z4</accession>
<dbReference type="GO" id="GO:0005829">
    <property type="term" value="C:cytosol"/>
    <property type="evidence" value="ECO:0007669"/>
    <property type="project" value="TreeGrafter"/>
</dbReference>
<dbReference type="KEGG" id="ddz:DSYM_08040"/>
<dbReference type="GO" id="GO:0003700">
    <property type="term" value="F:DNA-binding transcription factor activity"/>
    <property type="evidence" value="ECO:0007669"/>
    <property type="project" value="TreeGrafter"/>
</dbReference>
<gene>
    <name evidence="2" type="ORF">DSYM_08040</name>
</gene>
<dbReference type="SUPFAM" id="SSF51206">
    <property type="entry name" value="cAMP-binding domain-like"/>
    <property type="match status" value="1"/>
</dbReference>
<dbReference type="AlphaFoldDB" id="A0A809R6Z4"/>
<organism evidence="2 3">
    <name type="scientific">Candidatus Desulfobacillus denitrificans</name>
    <dbReference type="NCBI Taxonomy" id="2608985"/>
    <lineage>
        <taxon>Bacteria</taxon>
        <taxon>Pseudomonadati</taxon>
        <taxon>Pseudomonadota</taxon>
        <taxon>Betaproteobacteria</taxon>
        <taxon>Candidatus Desulfobacillus</taxon>
    </lineage>
</organism>
<dbReference type="PANTHER" id="PTHR24567:SF74">
    <property type="entry name" value="HTH-TYPE TRANSCRIPTIONAL REGULATOR ARCR"/>
    <property type="match status" value="1"/>
</dbReference>
<dbReference type="InterPro" id="IPR000595">
    <property type="entry name" value="cNMP-bd_dom"/>
</dbReference>
<dbReference type="PANTHER" id="PTHR24567">
    <property type="entry name" value="CRP FAMILY TRANSCRIPTIONAL REGULATORY PROTEIN"/>
    <property type="match status" value="1"/>
</dbReference>
<dbReference type="InterPro" id="IPR018490">
    <property type="entry name" value="cNMP-bd_dom_sf"/>
</dbReference>
<dbReference type="Proteomes" id="UP000662914">
    <property type="component" value="Chromosome"/>
</dbReference>
<evidence type="ECO:0000259" key="1">
    <source>
        <dbReference type="PROSITE" id="PS50042"/>
    </source>
</evidence>
<dbReference type="EMBL" id="AP021857">
    <property type="protein sequence ID" value="BBO20105.1"/>
    <property type="molecule type" value="Genomic_DNA"/>
</dbReference>
<dbReference type="PROSITE" id="PS00888">
    <property type="entry name" value="CNMP_BINDING_1"/>
    <property type="match status" value="1"/>
</dbReference>
<dbReference type="InterPro" id="IPR018488">
    <property type="entry name" value="cNMP-bd_CS"/>
</dbReference>
<evidence type="ECO:0000313" key="3">
    <source>
        <dbReference type="Proteomes" id="UP000662914"/>
    </source>
</evidence>
<dbReference type="Pfam" id="PF00027">
    <property type="entry name" value="cNMP_binding"/>
    <property type="match status" value="1"/>
</dbReference>
<name>A0A809R6Z4_9PROT</name>
<feature type="domain" description="Cyclic nucleotide-binding" evidence="1">
    <location>
        <begin position="30"/>
        <end position="133"/>
    </location>
</feature>
<dbReference type="InterPro" id="IPR014710">
    <property type="entry name" value="RmlC-like_jellyroll"/>
</dbReference>